<proteinExistence type="predicted"/>
<sequence>MLEKLRSLEREEGNKKATKMGKHVGRRAQTAFYRKLKELGMGNGDNELHDEWRKSEEIDDEGSDNEDHKEEEKEGGETCEDKEEEEEENENSEDEEETKEQEEEEQNEEKDIEEVEEERANANVGGKAKSGPLGKKVADDNLKEPFSVRPTNKELLTSFQNHVVAVIWNDMVFTIL</sequence>
<gene>
    <name evidence="2" type="ORF">Sjap_025831</name>
</gene>
<feature type="compositionally biased region" description="Basic residues" evidence="1">
    <location>
        <begin position="16"/>
        <end position="26"/>
    </location>
</feature>
<name>A0AAP0E2C6_9MAGN</name>
<dbReference type="EMBL" id="JBBNAE010000011">
    <property type="protein sequence ID" value="KAK9085420.1"/>
    <property type="molecule type" value="Genomic_DNA"/>
</dbReference>
<comment type="caution">
    <text evidence="2">The sequence shown here is derived from an EMBL/GenBank/DDBJ whole genome shotgun (WGS) entry which is preliminary data.</text>
</comment>
<keyword evidence="3" id="KW-1185">Reference proteome</keyword>
<evidence type="ECO:0000313" key="2">
    <source>
        <dbReference type="EMBL" id="KAK9085420.1"/>
    </source>
</evidence>
<feature type="compositionally biased region" description="Basic and acidic residues" evidence="1">
    <location>
        <begin position="46"/>
        <end position="56"/>
    </location>
</feature>
<protein>
    <submittedName>
        <fullName evidence="2">Uncharacterized protein</fullName>
    </submittedName>
</protein>
<dbReference type="AlphaFoldDB" id="A0AAP0E2C6"/>
<feature type="compositionally biased region" description="Basic and acidic residues" evidence="1">
    <location>
        <begin position="65"/>
        <end position="76"/>
    </location>
</feature>
<feature type="region of interest" description="Disordered" evidence="1">
    <location>
        <begin position="1"/>
        <end position="139"/>
    </location>
</feature>
<dbReference type="Proteomes" id="UP001417504">
    <property type="component" value="Unassembled WGS sequence"/>
</dbReference>
<feature type="compositionally biased region" description="Basic and acidic residues" evidence="1">
    <location>
        <begin position="1"/>
        <end position="15"/>
    </location>
</feature>
<feature type="compositionally biased region" description="Acidic residues" evidence="1">
    <location>
        <begin position="77"/>
        <end position="117"/>
    </location>
</feature>
<evidence type="ECO:0000256" key="1">
    <source>
        <dbReference type="SAM" id="MobiDB-lite"/>
    </source>
</evidence>
<reference evidence="2 3" key="1">
    <citation type="submission" date="2024-01" db="EMBL/GenBank/DDBJ databases">
        <title>Genome assemblies of Stephania.</title>
        <authorList>
            <person name="Yang L."/>
        </authorList>
    </citation>
    <scope>NUCLEOTIDE SEQUENCE [LARGE SCALE GENOMIC DNA]</scope>
    <source>
        <strain evidence="2">QJT</strain>
        <tissue evidence="2">Leaf</tissue>
    </source>
</reference>
<accession>A0AAP0E2C6</accession>
<evidence type="ECO:0000313" key="3">
    <source>
        <dbReference type="Proteomes" id="UP001417504"/>
    </source>
</evidence>
<organism evidence="2 3">
    <name type="scientific">Stephania japonica</name>
    <dbReference type="NCBI Taxonomy" id="461633"/>
    <lineage>
        <taxon>Eukaryota</taxon>
        <taxon>Viridiplantae</taxon>
        <taxon>Streptophyta</taxon>
        <taxon>Embryophyta</taxon>
        <taxon>Tracheophyta</taxon>
        <taxon>Spermatophyta</taxon>
        <taxon>Magnoliopsida</taxon>
        <taxon>Ranunculales</taxon>
        <taxon>Menispermaceae</taxon>
        <taxon>Menispermoideae</taxon>
        <taxon>Cissampelideae</taxon>
        <taxon>Stephania</taxon>
    </lineage>
</organism>